<name>A0ABS4K052_9CLOT</name>
<dbReference type="RefSeq" id="WP_021283131.1">
    <property type="nucleotide sequence ID" value="NZ_JAGGLL010000005.1"/>
</dbReference>
<sequence>MKKKIFLPVIGVAIAALIGGGYYINSNSKVKDSSATKQAEDQAQKNESETVELEKKQEQEKAAIENAKSVDEKVAEDTVKKLIDIVYFKQGTYEEYKSLFSLPDRVASKEKFEEARSKSSVVEKFGKEYENSEEIVKNFKVEKKDSITTVFFKSEDGEKESTWQVIEKDSKYLIYNAVISQ</sequence>
<dbReference type="EMBL" id="JAGGLL010000005">
    <property type="protein sequence ID" value="MBP2021167.1"/>
    <property type="molecule type" value="Genomic_DNA"/>
</dbReference>
<keyword evidence="2" id="KW-0812">Transmembrane</keyword>
<keyword evidence="2" id="KW-0472">Membrane</keyword>
<evidence type="ECO:0000313" key="3">
    <source>
        <dbReference type="EMBL" id="MBP2021167.1"/>
    </source>
</evidence>
<comment type="caution">
    <text evidence="3">The sequence shown here is derived from an EMBL/GenBank/DDBJ whole genome shotgun (WGS) entry which is preliminary data.</text>
</comment>
<keyword evidence="2" id="KW-1133">Transmembrane helix</keyword>
<gene>
    <name evidence="3" type="ORF">J2Z44_000954</name>
</gene>
<keyword evidence="4" id="KW-1185">Reference proteome</keyword>
<reference evidence="3 4" key="1">
    <citation type="submission" date="2021-03" db="EMBL/GenBank/DDBJ databases">
        <title>Genomic Encyclopedia of Type Strains, Phase IV (KMG-IV): sequencing the most valuable type-strain genomes for metagenomic binning, comparative biology and taxonomic classification.</title>
        <authorList>
            <person name="Goeker M."/>
        </authorList>
    </citation>
    <scope>NUCLEOTIDE SEQUENCE [LARGE SCALE GENOMIC DNA]</scope>
    <source>
        <strain evidence="3 4">DSM 28650</strain>
    </source>
</reference>
<feature type="transmembrane region" description="Helical" evidence="2">
    <location>
        <begin position="5"/>
        <end position="24"/>
    </location>
</feature>
<organism evidence="3 4">
    <name type="scientific">Clostridium punense</name>
    <dbReference type="NCBI Taxonomy" id="1054297"/>
    <lineage>
        <taxon>Bacteria</taxon>
        <taxon>Bacillati</taxon>
        <taxon>Bacillota</taxon>
        <taxon>Clostridia</taxon>
        <taxon>Eubacteriales</taxon>
        <taxon>Clostridiaceae</taxon>
        <taxon>Clostridium</taxon>
    </lineage>
</organism>
<evidence type="ECO:0000256" key="1">
    <source>
        <dbReference type="SAM" id="MobiDB-lite"/>
    </source>
</evidence>
<dbReference type="Proteomes" id="UP001519308">
    <property type="component" value="Unassembled WGS sequence"/>
</dbReference>
<evidence type="ECO:0000313" key="4">
    <source>
        <dbReference type="Proteomes" id="UP001519308"/>
    </source>
</evidence>
<protein>
    <submittedName>
        <fullName evidence="3">Uncharacterized membrane protein YciS (DUF1049 family)</fullName>
    </submittedName>
</protein>
<feature type="region of interest" description="Disordered" evidence="1">
    <location>
        <begin position="35"/>
        <end position="57"/>
    </location>
</feature>
<accession>A0ABS4K052</accession>
<proteinExistence type="predicted"/>
<evidence type="ECO:0000256" key="2">
    <source>
        <dbReference type="SAM" id="Phobius"/>
    </source>
</evidence>